<dbReference type="InterPro" id="IPR016134">
    <property type="entry name" value="Dockerin_dom"/>
</dbReference>
<comment type="catalytic activity">
    <reaction evidence="1">
        <text>Endohydrolysis of (1-&gt;4)-beta-D-glucosidic linkages in cellulose, lichenin and cereal beta-D-glucans.</text>
        <dbReference type="EC" id="3.2.1.4"/>
    </reaction>
</comment>
<protein>
    <recommendedName>
        <fullName evidence="2">cellulase</fullName>
        <ecNumber evidence="2">3.2.1.4</ecNumber>
    </recommendedName>
</protein>
<dbReference type="RefSeq" id="WP_191767590.1">
    <property type="nucleotide sequence ID" value="NZ_JACSRA010000002.1"/>
</dbReference>
<dbReference type="Pfam" id="PF00150">
    <property type="entry name" value="Cellulase"/>
    <property type="match status" value="1"/>
</dbReference>
<accession>A0ABR8PPN6</accession>
<dbReference type="InterPro" id="IPR018087">
    <property type="entry name" value="Glyco_hydro_5_CS"/>
</dbReference>
<dbReference type="InterPro" id="IPR001547">
    <property type="entry name" value="Glyco_hydro_5"/>
</dbReference>
<dbReference type="SUPFAM" id="SSF63446">
    <property type="entry name" value="Type I dockerin domain"/>
    <property type="match status" value="1"/>
</dbReference>
<evidence type="ECO:0000256" key="9">
    <source>
        <dbReference type="SAM" id="SignalP"/>
    </source>
</evidence>
<comment type="similarity">
    <text evidence="8">Belongs to the glycosyl hydrolase 5 (cellulase A) family.</text>
</comment>
<dbReference type="PANTHER" id="PTHR35923:SF2">
    <property type="entry name" value="ENDOGLUCANASE"/>
    <property type="match status" value="1"/>
</dbReference>
<dbReference type="Gene3D" id="1.10.1330.10">
    <property type="entry name" value="Dockerin domain"/>
    <property type="match status" value="1"/>
</dbReference>
<dbReference type="PROSITE" id="PS00659">
    <property type="entry name" value="GLYCOSYL_HYDROL_F5"/>
    <property type="match status" value="1"/>
</dbReference>
<dbReference type="SUPFAM" id="SSF51445">
    <property type="entry name" value="(Trans)glycosidases"/>
    <property type="match status" value="1"/>
</dbReference>
<dbReference type="Pfam" id="PF00404">
    <property type="entry name" value="Dockerin_1"/>
    <property type="match status" value="1"/>
</dbReference>
<keyword evidence="6 8" id="KW-0326">Glycosidase</keyword>
<evidence type="ECO:0000256" key="2">
    <source>
        <dbReference type="ARBA" id="ARBA00012601"/>
    </source>
</evidence>
<evidence type="ECO:0000256" key="5">
    <source>
        <dbReference type="ARBA" id="ARBA00023277"/>
    </source>
</evidence>
<dbReference type="InterPro" id="IPR036439">
    <property type="entry name" value="Dockerin_dom_sf"/>
</dbReference>
<dbReference type="PANTHER" id="PTHR35923">
    <property type="entry name" value="MAJOR EXTRACELLULAR ENDOGLUCANASE"/>
    <property type="match status" value="1"/>
</dbReference>
<organism evidence="11 12">
    <name type="scientific">Clostridium cibarium</name>
    <dbReference type="NCBI Taxonomy" id="2762247"/>
    <lineage>
        <taxon>Bacteria</taxon>
        <taxon>Bacillati</taxon>
        <taxon>Bacillota</taxon>
        <taxon>Clostridia</taxon>
        <taxon>Eubacteriales</taxon>
        <taxon>Clostridiaceae</taxon>
        <taxon>Clostridium</taxon>
    </lineage>
</organism>
<feature type="signal peptide" evidence="9">
    <location>
        <begin position="1"/>
        <end position="26"/>
    </location>
</feature>
<keyword evidence="9" id="KW-0732">Signal</keyword>
<dbReference type="PROSITE" id="PS51766">
    <property type="entry name" value="DOCKERIN"/>
    <property type="match status" value="1"/>
</dbReference>
<dbReference type="InterPro" id="IPR002105">
    <property type="entry name" value="Dockerin_1_rpt"/>
</dbReference>
<evidence type="ECO:0000259" key="10">
    <source>
        <dbReference type="PROSITE" id="PS51766"/>
    </source>
</evidence>
<keyword evidence="12" id="KW-1185">Reference proteome</keyword>
<dbReference type="Gene3D" id="3.20.20.80">
    <property type="entry name" value="Glycosidases"/>
    <property type="match status" value="1"/>
</dbReference>
<keyword evidence="4" id="KW-0136">Cellulose degradation</keyword>
<evidence type="ECO:0000313" key="11">
    <source>
        <dbReference type="EMBL" id="MBD7910143.1"/>
    </source>
</evidence>
<dbReference type="CDD" id="cd14256">
    <property type="entry name" value="Dockerin_I"/>
    <property type="match status" value="1"/>
</dbReference>
<evidence type="ECO:0000256" key="8">
    <source>
        <dbReference type="RuleBase" id="RU361153"/>
    </source>
</evidence>
<evidence type="ECO:0000256" key="3">
    <source>
        <dbReference type="ARBA" id="ARBA00022801"/>
    </source>
</evidence>
<gene>
    <name evidence="11" type="ORF">H9661_02125</name>
</gene>
<comment type="caution">
    <text evidence="11">The sequence shown here is derived from an EMBL/GenBank/DDBJ whole genome shotgun (WGS) entry which is preliminary data.</text>
</comment>
<name>A0ABR8PPN6_9CLOT</name>
<evidence type="ECO:0000256" key="7">
    <source>
        <dbReference type="ARBA" id="ARBA00023326"/>
    </source>
</evidence>
<feature type="chain" id="PRO_5046069155" description="cellulase" evidence="9">
    <location>
        <begin position="27"/>
        <end position="487"/>
    </location>
</feature>
<keyword evidence="7" id="KW-0624">Polysaccharide degradation</keyword>
<dbReference type="InterPro" id="IPR018247">
    <property type="entry name" value="EF_Hand_1_Ca_BS"/>
</dbReference>
<reference evidence="11 12" key="1">
    <citation type="submission" date="2020-08" db="EMBL/GenBank/DDBJ databases">
        <title>A Genomic Blueprint of the Chicken Gut Microbiome.</title>
        <authorList>
            <person name="Gilroy R."/>
            <person name="Ravi A."/>
            <person name="Getino M."/>
            <person name="Pursley I."/>
            <person name="Horton D.L."/>
            <person name="Alikhan N.-F."/>
            <person name="Baker D."/>
            <person name="Gharbi K."/>
            <person name="Hall N."/>
            <person name="Watson M."/>
            <person name="Adriaenssens E.M."/>
            <person name="Foster-Nyarko E."/>
            <person name="Jarju S."/>
            <person name="Secka A."/>
            <person name="Antonio M."/>
            <person name="Oren A."/>
            <person name="Chaudhuri R."/>
            <person name="La Ragione R.M."/>
            <person name="Hildebrand F."/>
            <person name="Pallen M.J."/>
        </authorList>
    </citation>
    <scope>NUCLEOTIDE SEQUENCE [LARGE SCALE GENOMIC DNA]</scope>
    <source>
        <strain evidence="11 12">Sa3CVN1</strain>
    </source>
</reference>
<sequence>MKRKSLCISVMMAAMVFLNSPLTALAADNNDDYLHTNGSEILDANGNEVRLTGIAWFGNETPDYSFHGIWANTPWNILDTVANNGFNILRVPLSVELVNQWRQGTYPMPASPNDYLNPDLKGKNSLEVLDAVIAYCKKIGLKVMLDMHRIVSAGQTPTWYSGDYGTEDFEACWAYLAEHYKNDDTVVAADVFNEPHGKSYQAGESAKWDGSTDKNNWKYEAEKVGKTILDVNPNLLVIVEGVETYPKEGLTYDAKGISDYYGSWWGGNLRGVKDYPVDLGKYKNQVIYSPHDYGPGVSAQSWFEGDFTKDSLIKDVWRDNWFYIKEKNIAPVLIGEWGGNLDGGKNEKWMKELADLIKENNLNHTFWCVNANSGDTGGILGYDFKTVDTAKMALVKPTLWQDESTGKCIGLDHKVNLGKYGTHVNGEVPEPALLGDVNGDGEITMADGIDLKKFLLNPNYKINEKNSDINKDGEIDISDLFALYDLL</sequence>
<dbReference type="InterPro" id="IPR017853">
    <property type="entry name" value="GH"/>
</dbReference>
<evidence type="ECO:0000256" key="1">
    <source>
        <dbReference type="ARBA" id="ARBA00000966"/>
    </source>
</evidence>
<dbReference type="Proteomes" id="UP000627781">
    <property type="component" value="Unassembled WGS sequence"/>
</dbReference>
<proteinExistence type="inferred from homology"/>
<evidence type="ECO:0000313" key="12">
    <source>
        <dbReference type="Proteomes" id="UP000627781"/>
    </source>
</evidence>
<keyword evidence="3 8" id="KW-0378">Hydrolase</keyword>
<evidence type="ECO:0000256" key="4">
    <source>
        <dbReference type="ARBA" id="ARBA00023001"/>
    </source>
</evidence>
<keyword evidence="5" id="KW-0119">Carbohydrate metabolism</keyword>
<evidence type="ECO:0000256" key="6">
    <source>
        <dbReference type="ARBA" id="ARBA00023295"/>
    </source>
</evidence>
<dbReference type="PROSITE" id="PS00018">
    <property type="entry name" value="EF_HAND_1"/>
    <property type="match status" value="1"/>
</dbReference>
<dbReference type="EMBL" id="JACSRA010000002">
    <property type="protein sequence ID" value="MBD7910143.1"/>
    <property type="molecule type" value="Genomic_DNA"/>
</dbReference>
<dbReference type="EC" id="3.2.1.4" evidence="2"/>
<feature type="domain" description="Dockerin" evidence="10">
    <location>
        <begin position="430"/>
        <end position="487"/>
    </location>
</feature>